<gene>
    <name evidence="1" type="primary">casA</name>
    <name evidence="1" type="synonym">cse1</name>
    <name evidence="1" type="ORF">WMO17_04225</name>
</gene>
<accession>A0ABV1BQA9</accession>
<evidence type="ECO:0000313" key="2">
    <source>
        <dbReference type="Proteomes" id="UP001496146"/>
    </source>
</evidence>
<comment type="caution">
    <text evidence="1">The sequence shown here is derived from an EMBL/GenBank/DDBJ whole genome shotgun (WGS) entry which is preliminary data.</text>
</comment>
<organism evidence="1 2">
    <name type="scientific">Faecalibacterium faecis</name>
    <dbReference type="NCBI Taxonomy" id="3133157"/>
    <lineage>
        <taxon>Bacteria</taxon>
        <taxon>Bacillati</taxon>
        <taxon>Bacillota</taxon>
        <taxon>Clostridia</taxon>
        <taxon>Eubacteriales</taxon>
        <taxon>Oscillospiraceae</taxon>
        <taxon>Faecalibacterium</taxon>
    </lineage>
</organism>
<reference evidence="1 2" key="1">
    <citation type="submission" date="2024-03" db="EMBL/GenBank/DDBJ databases">
        <title>Human intestinal bacterial collection.</title>
        <authorList>
            <person name="Pauvert C."/>
            <person name="Hitch T.C.A."/>
            <person name="Clavel T."/>
        </authorList>
    </citation>
    <scope>NUCLEOTIDE SEQUENCE [LARGE SCALE GENOMIC DNA]</scope>
    <source>
        <strain evidence="1 2">CLA-JM-H7-B</strain>
    </source>
</reference>
<protein>
    <submittedName>
        <fullName evidence="1">Type I-E CRISPR-associated protein Cse1/CasA</fullName>
    </submittedName>
</protein>
<name>A0ABV1BQA9_9FIRM</name>
<dbReference type="Pfam" id="PF09481">
    <property type="entry name" value="CRISPR_Cse1"/>
    <property type="match status" value="1"/>
</dbReference>
<dbReference type="Proteomes" id="UP001496146">
    <property type="component" value="Unassembled WGS sequence"/>
</dbReference>
<dbReference type="NCBIfam" id="TIGR02547">
    <property type="entry name" value="casA_cse1"/>
    <property type="match status" value="1"/>
</dbReference>
<sequence length="544" mass="62718">MKEIEFNLLTEPWVRVRRPDNTVQEVSLTDALLHAQDYVDLAGEMPTQDAAVLRLLLAVLFTVFSRVDAKGKPQPLAQSDDALERWSELWQLGHFPAEPVRDYLEQWKDRFWLFHPTHPFWQVPTLSNGIAFDGKKLNGERAESGNKTPLFQNISKAECAVLTYAQAARWLIYQNGYDERGGRPKAGNKPRHGVGWLGQIGFVAVKGKNLYETLLRNMAFSTEQDALREKQLPCWEREHARTEQSVEIVMPKNQAELLTLQSRRILLIRSEEMPGVVGYEVLGGDYWDSENAFGEQMTLWRRTSKENEKVTYEPQQHEMGKQLWRELPAMLDPEGRKPGVLIWNQKLQSLRILSKKEQIVISVVGIRYDDQGASVKDVYTDQLEMQLATLNDLGRKWTVRINREVQRCEETAKNIGTLCVELKLAGGLDYNKVKGFKDKQKVTEDARAQFYFAVDQPFRQWLQAIDPEQDDPDEAALRWQAQARNIAEKLGKQMVMEAGNAALKGHRIVVDKDKKTECTILYTSPKAYNRFRTRLWEIYPKTEP</sequence>
<proteinExistence type="predicted"/>
<dbReference type="RefSeq" id="WP_349137545.1">
    <property type="nucleotide sequence ID" value="NZ_JBBMEP010000006.1"/>
</dbReference>
<dbReference type="EMBL" id="JBBMEP010000006">
    <property type="protein sequence ID" value="MEQ2376581.1"/>
    <property type="molecule type" value="Genomic_DNA"/>
</dbReference>
<evidence type="ECO:0000313" key="1">
    <source>
        <dbReference type="EMBL" id="MEQ2376581.1"/>
    </source>
</evidence>
<dbReference type="InterPro" id="IPR013381">
    <property type="entry name" value="CRISPR-assoc_prot_Cse1"/>
</dbReference>
<keyword evidence="2" id="KW-1185">Reference proteome</keyword>
<dbReference type="Gene3D" id="1.10.132.100">
    <property type="match status" value="1"/>
</dbReference>